<sequence>MFPYFSPFTQHNTQHNTTQHSSHLSIHFPSFPLSPNFLSPLSLSLSLLCPFFPISLSLSATMKDEWFRAAISDDTVVADLLLRLKEFPSSSSSQACSFILKPLPPSWGLRQRRSKPPSSSSSGGDKRRETRRSPTTPLSWTCGGGAASPSEGCDESLSSHHIHPPPPDRYRSKISASTETPTTTTACKRPRRKKTFAELREEESSLMKERTYLKKELATLRVTLKQERSINENLKRIKLDIKVESRIKSEANSIEERNNGISEAASSSVLNKVEDGSEPDSFPSNTSHESSFVLPDLNMVPDEDTVGWIELKKRSF</sequence>
<dbReference type="PANTHER" id="PTHR35099:SF2">
    <property type="entry name" value="OS02G0182700 PROTEIN"/>
    <property type="match status" value="1"/>
</dbReference>
<accession>A0A9R0J6L0</accession>
<dbReference type="Proteomes" id="UP000813463">
    <property type="component" value="Chromosome 1"/>
</dbReference>
<protein>
    <recommendedName>
        <fullName evidence="4">BZIP domain-containing protein</fullName>
    </recommendedName>
</protein>
<organism evidence="2 3">
    <name type="scientific">Spinacia oleracea</name>
    <name type="common">Spinach</name>
    <dbReference type="NCBI Taxonomy" id="3562"/>
    <lineage>
        <taxon>Eukaryota</taxon>
        <taxon>Viridiplantae</taxon>
        <taxon>Streptophyta</taxon>
        <taxon>Embryophyta</taxon>
        <taxon>Tracheophyta</taxon>
        <taxon>Spermatophyta</taxon>
        <taxon>Magnoliopsida</taxon>
        <taxon>eudicotyledons</taxon>
        <taxon>Gunneridae</taxon>
        <taxon>Pentapetalae</taxon>
        <taxon>Caryophyllales</taxon>
        <taxon>Chenopodiaceae</taxon>
        <taxon>Chenopodioideae</taxon>
        <taxon>Anserineae</taxon>
        <taxon>Spinacia</taxon>
    </lineage>
</organism>
<gene>
    <name evidence="3" type="primary">LOC110801172</name>
</gene>
<evidence type="ECO:0000313" key="2">
    <source>
        <dbReference type="Proteomes" id="UP000813463"/>
    </source>
</evidence>
<name>A0A9R0J6L0_SPIOL</name>
<evidence type="ECO:0008006" key="4">
    <source>
        <dbReference type="Google" id="ProtNLM"/>
    </source>
</evidence>
<reference evidence="2" key="1">
    <citation type="journal article" date="2021" name="Nat. Commun.">
        <title>Genomic analyses provide insights into spinach domestication and the genetic basis of agronomic traits.</title>
        <authorList>
            <person name="Cai X."/>
            <person name="Sun X."/>
            <person name="Xu C."/>
            <person name="Sun H."/>
            <person name="Wang X."/>
            <person name="Ge C."/>
            <person name="Zhang Z."/>
            <person name="Wang Q."/>
            <person name="Fei Z."/>
            <person name="Jiao C."/>
            <person name="Wang Q."/>
        </authorList>
    </citation>
    <scope>NUCLEOTIDE SEQUENCE [LARGE SCALE GENOMIC DNA]</scope>
    <source>
        <strain evidence="2">cv. Varoflay</strain>
    </source>
</reference>
<keyword evidence="2" id="KW-1185">Reference proteome</keyword>
<dbReference type="RefSeq" id="XP_021862191.2">
    <property type="nucleotide sequence ID" value="XM_022006499.2"/>
</dbReference>
<dbReference type="KEGG" id="soe:110801172"/>
<dbReference type="PANTHER" id="PTHR35099">
    <property type="entry name" value="OS02G0182700 PROTEIN"/>
    <property type="match status" value="1"/>
</dbReference>
<evidence type="ECO:0000256" key="1">
    <source>
        <dbReference type="SAM" id="MobiDB-lite"/>
    </source>
</evidence>
<dbReference type="AlphaFoldDB" id="A0A9R0J6L0"/>
<feature type="region of interest" description="Disordered" evidence="1">
    <location>
        <begin position="263"/>
        <end position="296"/>
    </location>
</feature>
<reference evidence="3" key="2">
    <citation type="submission" date="2025-08" db="UniProtKB">
        <authorList>
            <consortium name="RefSeq"/>
        </authorList>
    </citation>
    <scope>IDENTIFICATION</scope>
    <source>
        <tissue evidence="3">Leaf</tissue>
    </source>
</reference>
<feature type="region of interest" description="Disordered" evidence="1">
    <location>
        <begin position="107"/>
        <end position="194"/>
    </location>
</feature>
<evidence type="ECO:0000313" key="3">
    <source>
        <dbReference type="RefSeq" id="XP_021862191.2"/>
    </source>
</evidence>
<dbReference type="GeneID" id="110801172"/>
<proteinExistence type="predicted"/>
<feature type="compositionally biased region" description="Low complexity" evidence="1">
    <location>
        <begin position="178"/>
        <end position="187"/>
    </location>
</feature>